<sequence>MSKYNLCLDLDARSPKIHRHNIFAYKRYDDLDARSPKIHRHNIFAYKRYDIHFQKNSSFHRVINRTPYKALFGADPKLGLSSSAIPKDVLSRINSEEELETILDVNAAIVNEQNSIAMELDDNINNDVELDPELANNLTNNKKTVSQKGICIVCKESGSNIENCSECQRKVHYNCGGCRDGSNLLCSLCLQEKRIIEERKSSYVGQKRAAEKMLESSAQKFKPIEVGTCVKVAIPKVDRGPLDKQNLLGQVLELENGVYRIRTKSGIIKNWFSRNEIDPCKSFWS</sequence>
<proteinExistence type="predicted"/>
<dbReference type="AlphaFoldDB" id="A0AAW1J0F8"/>
<gene>
    <name evidence="1" type="ORF">QE152_g32047</name>
</gene>
<evidence type="ECO:0000313" key="2">
    <source>
        <dbReference type="Proteomes" id="UP001458880"/>
    </source>
</evidence>
<name>A0AAW1J0F8_POPJA</name>
<organism evidence="1 2">
    <name type="scientific">Popillia japonica</name>
    <name type="common">Japanese beetle</name>
    <dbReference type="NCBI Taxonomy" id="7064"/>
    <lineage>
        <taxon>Eukaryota</taxon>
        <taxon>Metazoa</taxon>
        <taxon>Ecdysozoa</taxon>
        <taxon>Arthropoda</taxon>
        <taxon>Hexapoda</taxon>
        <taxon>Insecta</taxon>
        <taxon>Pterygota</taxon>
        <taxon>Neoptera</taxon>
        <taxon>Endopterygota</taxon>
        <taxon>Coleoptera</taxon>
        <taxon>Polyphaga</taxon>
        <taxon>Scarabaeiformia</taxon>
        <taxon>Scarabaeidae</taxon>
        <taxon>Rutelinae</taxon>
        <taxon>Popillia</taxon>
    </lineage>
</organism>
<dbReference type="Proteomes" id="UP001458880">
    <property type="component" value="Unassembled WGS sequence"/>
</dbReference>
<evidence type="ECO:0000313" key="1">
    <source>
        <dbReference type="EMBL" id="KAK9696233.1"/>
    </source>
</evidence>
<comment type="caution">
    <text evidence="1">The sequence shown here is derived from an EMBL/GenBank/DDBJ whole genome shotgun (WGS) entry which is preliminary data.</text>
</comment>
<protein>
    <submittedName>
        <fullName evidence="1">Uncharacterized protein</fullName>
    </submittedName>
</protein>
<accession>A0AAW1J0F8</accession>
<reference evidence="1 2" key="1">
    <citation type="journal article" date="2024" name="BMC Genomics">
        <title>De novo assembly and annotation of Popillia japonica's genome with initial clues to its potential as an invasive pest.</title>
        <authorList>
            <person name="Cucini C."/>
            <person name="Boschi S."/>
            <person name="Funari R."/>
            <person name="Cardaioli E."/>
            <person name="Iannotti N."/>
            <person name="Marturano G."/>
            <person name="Paoli F."/>
            <person name="Bruttini M."/>
            <person name="Carapelli A."/>
            <person name="Frati F."/>
            <person name="Nardi F."/>
        </authorList>
    </citation>
    <scope>NUCLEOTIDE SEQUENCE [LARGE SCALE GENOMIC DNA]</scope>
    <source>
        <strain evidence="1">DMR45628</strain>
    </source>
</reference>
<dbReference type="EMBL" id="JASPKY010000458">
    <property type="protein sequence ID" value="KAK9696233.1"/>
    <property type="molecule type" value="Genomic_DNA"/>
</dbReference>
<keyword evidence="2" id="KW-1185">Reference proteome</keyword>